<evidence type="ECO:0000256" key="1">
    <source>
        <dbReference type="SAM" id="MobiDB-lite"/>
    </source>
</evidence>
<keyword evidence="2" id="KW-1133">Transmembrane helix</keyword>
<accession>A0A5C3MEH0</accession>
<feature type="compositionally biased region" description="Polar residues" evidence="1">
    <location>
        <begin position="28"/>
        <end position="44"/>
    </location>
</feature>
<feature type="compositionally biased region" description="Pro residues" evidence="1">
    <location>
        <begin position="46"/>
        <end position="57"/>
    </location>
</feature>
<evidence type="ECO:0000256" key="2">
    <source>
        <dbReference type="SAM" id="Phobius"/>
    </source>
</evidence>
<feature type="region of interest" description="Disordered" evidence="1">
    <location>
        <begin position="1"/>
        <end position="73"/>
    </location>
</feature>
<keyword evidence="2" id="KW-0472">Membrane</keyword>
<name>A0A5C3MEH0_9AGAR</name>
<protein>
    <submittedName>
        <fullName evidence="3">Uncharacterized protein</fullName>
    </submittedName>
</protein>
<gene>
    <name evidence="3" type="ORF">BDQ12DRAFT_197218</name>
</gene>
<feature type="transmembrane region" description="Helical" evidence="2">
    <location>
        <begin position="103"/>
        <end position="124"/>
    </location>
</feature>
<keyword evidence="4" id="KW-1185">Reference proteome</keyword>
<reference evidence="3 4" key="1">
    <citation type="journal article" date="2019" name="Nat. Ecol. Evol.">
        <title>Megaphylogeny resolves global patterns of mushroom evolution.</title>
        <authorList>
            <person name="Varga T."/>
            <person name="Krizsan K."/>
            <person name="Foldi C."/>
            <person name="Dima B."/>
            <person name="Sanchez-Garcia M."/>
            <person name="Sanchez-Ramirez S."/>
            <person name="Szollosi G.J."/>
            <person name="Szarkandi J.G."/>
            <person name="Papp V."/>
            <person name="Albert L."/>
            <person name="Andreopoulos W."/>
            <person name="Angelini C."/>
            <person name="Antonin V."/>
            <person name="Barry K.W."/>
            <person name="Bougher N.L."/>
            <person name="Buchanan P."/>
            <person name="Buyck B."/>
            <person name="Bense V."/>
            <person name="Catcheside P."/>
            <person name="Chovatia M."/>
            <person name="Cooper J."/>
            <person name="Damon W."/>
            <person name="Desjardin D."/>
            <person name="Finy P."/>
            <person name="Geml J."/>
            <person name="Haridas S."/>
            <person name="Hughes K."/>
            <person name="Justo A."/>
            <person name="Karasinski D."/>
            <person name="Kautmanova I."/>
            <person name="Kiss B."/>
            <person name="Kocsube S."/>
            <person name="Kotiranta H."/>
            <person name="LaButti K.M."/>
            <person name="Lechner B.E."/>
            <person name="Liimatainen K."/>
            <person name="Lipzen A."/>
            <person name="Lukacs Z."/>
            <person name="Mihaltcheva S."/>
            <person name="Morgado L.N."/>
            <person name="Niskanen T."/>
            <person name="Noordeloos M.E."/>
            <person name="Ohm R.A."/>
            <person name="Ortiz-Santana B."/>
            <person name="Ovrebo C."/>
            <person name="Racz N."/>
            <person name="Riley R."/>
            <person name="Savchenko A."/>
            <person name="Shiryaev A."/>
            <person name="Soop K."/>
            <person name="Spirin V."/>
            <person name="Szebenyi C."/>
            <person name="Tomsovsky M."/>
            <person name="Tulloss R.E."/>
            <person name="Uehling J."/>
            <person name="Grigoriev I.V."/>
            <person name="Vagvolgyi C."/>
            <person name="Papp T."/>
            <person name="Martin F.M."/>
            <person name="Miettinen O."/>
            <person name="Hibbett D.S."/>
            <person name="Nagy L.G."/>
        </authorList>
    </citation>
    <scope>NUCLEOTIDE SEQUENCE [LARGE SCALE GENOMIC DNA]</scope>
    <source>
        <strain evidence="3 4">CBS 166.37</strain>
    </source>
</reference>
<dbReference type="Proteomes" id="UP000308652">
    <property type="component" value="Unassembled WGS sequence"/>
</dbReference>
<proteinExistence type="predicted"/>
<organism evidence="3 4">
    <name type="scientific">Crucibulum laeve</name>
    <dbReference type="NCBI Taxonomy" id="68775"/>
    <lineage>
        <taxon>Eukaryota</taxon>
        <taxon>Fungi</taxon>
        <taxon>Dikarya</taxon>
        <taxon>Basidiomycota</taxon>
        <taxon>Agaricomycotina</taxon>
        <taxon>Agaricomycetes</taxon>
        <taxon>Agaricomycetidae</taxon>
        <taxon>Agaricales</taxon>
        <taxon>Agaricineae</taxon>
        <taxon>Nidulariaceae</taxon>
        <taxon>Crucibulum</taxon>
    </lineage>
</organism>
<dbReference type="AlphaFoldDB" id="A0A5C3MEH0"/>
<dbReference type="EMBL" id="ML213591">
    <property type="protein sequence ID" value="TFK43839.1"/>
    <property type="molecule type" value="Genomic_DNA"/>
</dbReference>
<dbReference type="OrthoDB" id="3065836at2759"/>
<sequence length="145" mass="15259">MTGTTPDSKPKAPTPPPPTYADVVAGASPTSQRAPSPQAQGQSTPAPAPNAPYPNPNPALASANHHPSFGPTPISHSQPLLPYAYYGPAGAAASRARWRFLGALFWGVAIYCLLGMLVGVEFWAEDASGRGRLRLRRWMQGGAIE</sequence>
<evidence type="ECO:0000313" key="4">
    <source>
        <dbReference type="Proteomes" id="UP000308652"/>
    </source>
</evidence>
<evidence type="ECO:0000313" key="3">
    <source>
        <dbReference type="EMBL" id="TFK43839.1"/>
    </source>
</evidence>
<keyword evidence="2" id="KW-0812">Transmembrane</keyword>